<dbReference type="InterPro" id="IPR023214">
    <property type="entry name" value="HAD_sf"/>
</dbReference>
<proteinExistence type="predicted"/>
<dbReference type="PRINTS" id="PR00413">
    <property type="entry name" value="HADHALOGNASE"/>
</dbReference>
<dbReference type="InterPro" id="IPR051806">
    <property type="entry name" value="HAD-like_SPP"/>
</dbReference>
<dbReference type="CDD" id="cd07505">
    <property type="entry name" value="HAD_BPGM-like"/>
    <property type="match status" value="1"/>
</dbReference>
<dbReference type="Gene3D" id="3.40.50.1000">
    <property type="entry name" value="HAD superfamily/HAD-like"/>
    <property type="match status" value="1"/>
</dbReference>
<evidence type="ECO:0000313" key="2">
    <source>
        <dbReference type="Proteomes" id="UP001210865"/>
    </source>
</evidence>
<dbReference type="SFLD" id="SFLDS00003">
    <property type="entry name" value="Haloacid_Dehalogenase"/>
    <property type="match status" value="1"/>
</dbReference>
<dbReference type="SFLD" id="SFLDG01135">
    <property type="entry name" value="C1.5.6:_HAD__Beta-PGM__Phospha"/>
    <property type="match status" value="1"/>
</dbReference>
<dbReference type="RefSeq" id="WP_270075768.1">
    <property type="nucleotide sequence ID" value="NZ_CP115174.1"/>
</dbReference>
<dbReference type="InterPro" id="IPR036412">
    <property type="entry name" value="HAD-like_sf"/>
</dbReference>
<organism evidence="1 2">
    <name type="scientific">Sphingomonas abietis</name>
    <dbReference type="NCBI Taxonomy" id="3012344"/>
    <lineage>
        <taxon>Bacteria</taxon>
        <taxon>Pseudomonadati</taxon>
        <taxon>Pseudomonadota</taxon>
        <taxon>Alphaproteobacteria</taxon>
        <taxon>Sphingomonadales</taxon>
        <taxon>Sphingomonadaceae</taxon>
        <taxon>Sphingomonas</taxon>
    </lineage>
</organism>
<dbReference type="Proteomes" id="UP001210865">
    <property type="component" value="Chromosome"/>
</dbReference>
<dbReference type="Gene3D" id="1.10.150.240">
    <property type="entry name" value="Putative phosphatase, domain 2"/>
    <property type="match status" value="1"/>
</dbReference>
<dbReference type="SUPFAM" id="SSF56784">
    <property type="entry name" value="HAD-like"/>
    <property type="match status" value="1"/>
</dbReference>
<dbReference type="Pfam" id="PF00702">
    <property type="entry name" value="Hydrolase"/>
    <property type="match status" value="1"/>
</dbReference>
<reference evidence="1 2" key="1">
    <citation type="submission" date="2022-12" db="EMBL/GenBank/DDBJ databases">
        <title>Sphingomonas abieness sp. nov., an endophytic bacterium isolated from Abies koreana.</title>
        <authorList>
            <person name="Jiang L."/>
            <person name="Lee J."/>
        </authorList>
    </citation>
    <scope>NUCLEOTIDE SEQUENCE [LARGE SCALE GENOMIC DNA]</scope>
    <source>
        <strain evidence="2">PAMB 00755</strain>
    </source>
</reference>
<evidence type="ECO:0000313" key="1">
    <source>
        <dbReference type="EMBL" id="WBO21119.1"/>
    </source>
</evidence>
<keyword evidence="2" id="KW-1185">Reference proteome</keyword>
<dbReference type="InterPro" id="IPR006439">
    <property type="entry name" value="HAD-SF_hydro_IA"/>
</dbReference>
<name>A0ABY7NMG3_9SPHN</name>
<gene>
    <name evidence="1" type="ORF">PBT88_13025</name>
</gene>
<accession>A0ABY7NMG3</accession>
<dbReference type="EMBL" id="CP115174">
    <property type="protein sequence ID" value="WBO21119.1"/>
    <property type="molecule type" value="Genomic_DNA"/>
</dbReference>
<sequence length="240" mass="25037">MSGHARHPETPLTASVPPLPRRARAVIFDMDGTLLDTESVHLSAMQAAGRALGLDFTDALLFDMVGVHRDLNTERLFGHFGPDFPADAFYADADARFLALWREDTPLRPGARETLERLSALGLPLAICTSTVSPLAQGHLAEAGLAHFFAAIVTRSDVAQPKPHAEPYLLAAARLGVPAAECVALEDSPNGLRAAAAAGTMALLVPDLIAASADMAALAHAVLPDLLTATALIEASAGVA</sequence>
<dbReference type="NCBIfam" id="TIGR01509">
    <property type="entry name" value="HAD-SF-IA-v3"/>
    <property type="match status" value="1"/>
</dbReference>
<dbReference type="SFLD" id="SFLDG01129">
    <property type="entry name" value="C1.5:_HAD__Beta-PGM__Phosphata"/>
    <property type="match status" value="1"/>
</dbReference>
<protein>
    <submittedName>
        <fullName evidence="1">HAD family phosphatase</fullName>
    </submittedName>
</protein>
<dbReference type="PANTHER" id="PTHR43481">
    <property type="entry name" value="FRUCTOSE-1-PHOSPHATE PHOSPHATASE"/>
    <property type="match status" value="1"/>
</dbReference>
<dbReference type="InterPro" id="IPR023198">
    <property type="entry name" value="PGP-like_dom2"/>
</dbReference>
<dbReference type="PANTHER" id="PTHR43481:SF4">
    <property type="entry name" value="GLYCEROL-1-PHOSPHATE PHOSPHOHYDROLASE 1-RELATED"/>
    <property type="match status" value="1"/>
</dbReference>